<keyword evidence="3" id="KW-1185">Reference proteome</keyword>
<organism evidence="2 3">
    <name type="scientific">Paenibacillus catalpae</name>
    <dbReference type="NCBI Taxonomy" id="1045775"/>
    <lineage>
        <taxon>Bacteria</taxon>
        <taxon>Bacillati</taxon>
        <taxon>Bacillota</taxon>
        <taxon>Bacilli</taxon>
        <taxon>Bacillales</taxon>
        <taxon>Paenibacillaceae</taxon>
        <taxon>Paenibacillus</taxon>
    </lineage>
</organism>
<keyword evidence="1" id="KW-0812">Transmembrane</keyword>
<feature type="transmembrane region" description="Helical" evidence="1">
    <location>
        <begin position="87"/>
        <end position="106"/>
    </location>
</feature>
<evidence type="ECO:0000313" key="2">
    <source>
        <dbReference type="EMBL" id="SFD97604.1"/>
    </source>
</evidence>
<reference evidence="3" key="1">
    <citation type="submission" date="2016-10" db="EMBL/GenBank/DDBJ databases">
        <authorList>
            <person name="Varghese N."/>
            <person name="Submissions S."/>
        </authorList>
    </citation>
    <scope>NUCLEOTIDE SEQUENCE [LARGE SCALE GENOMIC DNA]</scope>
    <source>
        <strain evidence="3">CGMCC 1.10784</strain>
    </source>
</reference>
<sequence>MNNMSPSRRPLAKLSLFGITSLNIRSPYMIMWWSAAFPGFGHMLLNQYLRGTFLTLSEVTFNSLGHINEAIVLSFCGKFAEAKAILAPQYVLGYIIIYFIAMWDSYRSSIYQNKLYHIAQLEKEPLPSMKIFASEVQYIQPKSPLVAALFSFFFPGMGQLYNHRIGLAFYAMFWWWLYLALSHVHESLIAILTGHLAESVSVLRPHWLLFMPSVIGGSIYHAYMKAKEHNLLFSLEQRQYLLNRYSSSAVQIFGKSGEKI</sequence>
<keyword evidence="1" id="KW-1133">Transmembrane helix</keyword>
<dbReference type="RefSeq" id="WP_245772947.1">
    <property type="nucleotide sequence ID" value="NZ_FOMT01000002.1"/>
</dbReference>
<dbReference type="EMBL" id="FOMT01000002">
    <property type="protein sequence ID" value="SFD97604.1"/>
    <property type="molecule type" value="Genomic_DNA"/>
</dbReference>
<accession>A0A1I1WQW7</accession>
<feature type="transmembrane region" description="Helical" evidence="1">
    <location>
        <begin position="167"/>
        <end position="185"/>
    </location>
</feature>
<dbReference type="AlphaFoldDB" id="A0A1I1WQW7"/>
<name>A0A1I1WQW7_9BACL</name>
<evidence type="ECO:0000313" key="3">
    <source>
        <dbReference type="Proteomes" id="UP000198855"/>
    </source>
</evidence>
<evidence type="ECO:0000256" key="1">
    <source>
        <dbReference type="SAM" id="Phobius"/>
    </source>
</evidence>
<keyword evidence="1" id="KW-0472">Membrane</keyword>
<dbReference type="STRING" id="1045775.SAMN05216378_1832"/>
<protein>
    <submittedName>
        <fullName evidence="2">Uncharacterized protein</fullName>
    </submittedName>
</protein>
<proteinExistence type="predicted"/>
<dbReference type="Proteomes" id="UP000198855">
    <property type="component" value="Unassembled WGS sequence"/>
</dbReference>
<gene>
    <name evidence="2" type="ORF">SAMN05216378_1832</name>
</gene>
<feature type="transmembrane region" description="Helical" evidence="1">
    <location>
        <begin position="205"/>
        <end position="223"/>
    </location>
</feature>